<accession>A0A2A5T6C8</accession>
<dbReference type="EMBL" id="NBYY01000009">
    <property type="protein sequence ID" value="PCS23696.1"/>
    <property type="molecule type" value="Genomic_DNA"/>
</dbReference>
<proteinExistence type="predicted"/>
<organism evidence="1 2">
    <name type="scientific">Candidatus Enterovibrio escicola</name>
    <dbReference type="NCBI Taxonomy" id="1927127"/>
    <lineage>
        <taxon>Bacteria</taxon>
        <taxon>Pseudomonadati</taxon>
        <taxon>Pseudomonadota</taxon>
        <taxon>Gammaproteobacteria</taxon>
        <taxon>Vibrionales</taxon>
        <taxon>Vibrionaceae</taxon>
        <taxon>Enterovibrio</taxon>
    </lineage>
</organism>
<comment type="caution">
    <text evidence="1">The sequence shown here is derived from an EMBL/GenBank/DDBJ whole genome shotgun (WGS) entry which is preliminary data.</text>
</comment>
<protein>
    <submittedName>
        <fullName evidence="1">Mobile element protein</fullName>
    </submittedName>
</protein>
<evidence type="ECO:0000313" key="1">
    <source>
        <dbReference type="EMBL" id="PCS23696.1"/>
    </source>
</evidence>
<dbReference type="Proteomes" id="UP000219020">
    <property type="component" value="Unassembled WGS sequence"/>
</dbReference>
<keyword evidence="2" id="KW-1185">Reference proteome</keyword>
<dbReference type="AlphaFoldDB" id="A0A2A5T6C8"/>
<sequence length="49" mass="5646">MFRYKQLLSPKLTLRDYHSQVGEALANVKAMNKVSKTRYTCSPADKSRL</sequence>
<gene>
    <name evidence="1" type="ORF">BTN49_0665</name>
</gene>
<evidence type="ECO:0000313" key="2">
    <source>
        <dbReference type="Proteomes" id="UP000219020"/>
    </source>
</evidence>
<name>A0A2A5T6C8_9GAMM</name>
<reference evidence="2" key="1">
    <citation type="submission" date="2017-04" db="EMBL/GenBank/DDBJ databases">
        <title>Genome evolution of the luminous symbionts of deep sea anglerfish.</title>
        <authorList>
            <person name="Hendry T.A."/>
        </authorList>
    </citation>
    <scope>NUCLEOTIDE SEQUENCE [LARGE SCALE GENOMIC DNA]</scope>
</reference>